<comment type="caution">
    <text evidence="1">The sequence shown here is derived from an EMBL/GenBank/DDBJ whole genome shotgun (WGS) entry which is preliminary data.</text>
</comment>
<keyword evidence="2" id="KW-1185">Reference proteome</keyword>
<protein>
    <submittedName>
        <fullName evidence="1">Uncharacterized protein</fullName>
    </submittedName>
</protein>
<evidence type="ECO:0000313" key="2">
    <source>
        <dbReference type="Proteomes" id="UP000286576"/>
    </source>
</evidence>
<dbReference type="AlphaFoldDB" id="A0A418NXD9"/>
<reference evidence="1 2" key="1">
    <citation type="submission" date="2018-08" db="EMBL/GenBank/DDBJ databases">
        <title>Erythrobacter zhengii sp.nov., a bacterium isolated from deep-sea sediment.</title>
        <authorList>
            <person name="Fang C."/>
            <person name="Wu Y.-H."/>
            <person name="Sun C."/>
            <person name="Wang H."/>
            <person name="Cheng H."/>
            <person name="Meng F.-X."/>
            <person name="Wang C.-S."/>
            <person name="Xu X.-W."/>
        </authorList>
    </citation>
    <scope>NUCLEOTIDE SEQUENCE [LARGE SCALE GENOMIC DNA]</scope>
    <source>
        <strain evidence="1 2">V18</strain>
    </source>
</reference>
<accession>A0A418NXD9</accession>
<sequence length="130" mass="14836">MSVHEALDRLEETYRLMVSATLSDRLPDAAEILALRQRFAIEFGNLMLALKDDLKGQGNHSLHDEVLDRLKTLRIRLMSYTLAWQPAQIEEDPLAYREAAEGMAEMVQRFITDTRTLLKHAASGRDRGEP</sequence>
<dbReference type="EMBL" id="QXFL01000001">
    <property type="protein sequence ID" value="RIV89277.1"/>
    <property type="molecule type" value="Genomic_DNA"/>
</dbReference>
<evidence type="ECO:0000313" key="1">
    <source>
        <dbReference type="EMBL" id="RIV89277.1"/>
    </source>
</evidence>
<dbReference type="OrthoDB" id="7410498at2"/>
<organism evidence="1 2">
    <name type="scientific">Aurantiacibacter zhengii</name>
    <dbReference type="NCBI Taxonomy" id="2307003"/>
    <lineage>
        <taxon>Bacteria</taxon>
        <taxon>Pseudomonadati</taxon>
        <taxon>Pseudomonadota</taxon>
        <taxon>Alphaproteobacteria</taxon>
        <taxon>Sphingomonadales</taxon>
        <taxon>Erythrobacteraceae</taxon>
        <taxon>Aurantiacibacter</taxon>
    </lineage>
</organism>
<dbReference type="Proteomes" id="UP000286576">
    <property type="component" value="Unassembled WGS sequence"/>
</dbReference>
<name>A0A418NXD9_9SPHN</name>
<dbReference type="RefSeq" id="WP_119584640.1">
    <property type="nucleotide sequence ID" value="NZ_CAWODQ010000001.1"/>
</dbReference>
<gene>
    <name evidence="1" type="ORF">D2V07_03305</name>
</gene>
<proteinExistence type="predicted"/>